<gene>
    <name evidence="10" type="primary">glpX</name>
    <name evidence="10" type="ORF">NCTC13093_00265</name>
</gene>
<dbReference type="Pfam" id="PF03320">
    <property type="entry name" value="FBPase_glpX"/>
    <property type="match status" value="1"/>
</dbReference>
<sequence length="328" mass="34639">MSSHLTDKNIALDLVRVTEAGALAAARFFGRGDKNGADGAAVNAMAQAFASLNIKGTVVIGEGEKDKAPMFYHGQEVGTGSGVAFDIAIDPVEGTNAVAFGRQNALAVVGISPRGTMFNPGKSFYCKKICAGAEAAQVLDIDAPIEDTLQKVALALGKDIRDVNVFVLDKPRHNELIERIRLAGARVHLHSDGDVAGSLMAVDPRSPIDLMVGTGGTPEGIISACAIKGSGGQMLTKLDPQSEGEYKAIIDQGIDVNMVRSIDDLITSDECYFAATGISEGEILRGVQYEGLYAVTSSLTTRGRTGTIRYIEAWHNRAKLARMSGLDI</sequence>
<dbReference type="InterPro" id="IPR004464">
    <property type="entry name" value="FBPase_class-2/SBPase"/>
</dbReference>
<feature type="binding site" evidence="9">
    <location>
        <position position="216"/>
    </location>
    <ligand>
        <name>substrate</name>
    </ligand>
</feature>
<dbReference type="PANTHER" id="PTHR30447:SF0">
    <property type="entry name" value="FRUCTOSE-1,6-BISPHOSPHATASE 1 CLASS 2-RELATED"/>
    <property type="match status" value="1"/>
</dbReference>
<evidence type="ECO:0000256" key="5">
    <source>
        <dbReference type="ARBA" id="ARBA00023211"/>
    </source>
</evidence>
<dbReference type="PANTHER" id="PTHR30447">
    <property type="entry name" value="FRUCTOSE-1,6-BISPHOSPHATASE CLASS 2"/>
    <property type="match status" value="1"/>
</dbReference>
<evidence type="ECO:0000313" key="10">
    <source>
        <dbReference type="EMBL" id="SPT68915.1"/>
    </source>
</evidence>
<feature type="binding site" evidence="8">
    <location>
        <position position="93"/>
    </location>
    <ligand>
        <name>Mn(2+)</name>
        <dbReference type="ChEBI" id="CHEBI:29035"/>
        <label>2</label>
    </ligand>
</feature>
<accession>A0A2X0VBN5</accession>
<evidence type="ECO:0000256" key="6">
    <source>
        <dbReference type="ARBA" id="ARBA00023277"/>
    </source>
</evidence>
<feature type="binding site" evidence="8">
    <location>
        <position position="62"/>
    </location>
    <ligand>
        <name>Mn(2+)</name>
        <dbReference type="ChEBI" id="CHEBI:29035"/>
        <label>1</label>
    </ligand>
</feature>
<evidence type="ECO:0000256" key="7">
    <source>
        <dbReference type="PIRNR" id="PIRNR004532"/>
    </source>
</evidence>
<evidence type="ECO:0000256" key="4">
    <source>
        <dbReference type="ARBA" id="ARBA00022801"/>
    </source>
</evidence>
<protein>
    <recommendedName>
        <fullName evidence="7">Fructose-1,6-bisphosphatase</fullName>
    </recommendedName>
</protein>
<dbReference type="AlphaFoldDB" id="A0A2X0VBN5"/>
<reference evidence="10 11" key="1">
    <citation type="submission" date="2018-06" db="EMBL/GenBank/DDBJ databases">
        <authorList>
            <consortium name="Pathogen Informatics"/>
            <person name="Doyle S."/>
        </authorList>
    </citation>
    <scope>NUCLEOTIDE SEQUENCE [LARGE SCALE GENOMIC DNA]</scope>
    <source>
        <strain evidence="10 11">NCTC13093</strain>
    </source>
</reference>
<dbReference type="GO" id="GO:0005829">
    <property type="term" value="C:cytosol"/>
    <property type="evidence" value="ECO:0007669"/>
    <property type="project" value="TreeGrafter"/>
</dbReference>
<dbReference type="GO" id="GO:0046872">
    <property type="term" value="F:metal ion binding"/>
    <property type="evidence" value="ECO:0007669"/>
    <property type="project" value="UniProtKB-KW"/>
</dbReference>
<feature type="binding site" evidence="8">
    <location>
        <position position="219"/>
    </location>
    <ligand>
        <name>Mn(2+)</name>
        <dbReference type="ChEBI" id="CHEBI:29035"/>
        <label>2</label>
    </ligand>
</feature>
<dbReference type="Gene3D" id="3.30.540.10">
    <property type="entry name" value="Fructose-1,6-Bisphosphatase, subunit A, domain 1"/>
    <property type="match status" value="1"/>
</dbReference>
<dbReference type="EMBL" id="UAPV01000001">
    <property type="protein sequence ID" value="SPT68915.1"/>
    <property type="molecule type" value="Genomic_DNA"/>
</dbReference>
<dbReference type="Proteomes" id="UP000250086">
    <property type="component" value="Unassembled WGS sequence"/>
</dbReference>
<dbReference type="GO" id="GO:0006071">
    <property type="term" value="P:glycerol metabolic process"/>
    <property type="evidence" value="ECO:0007669"/>
    <property type="project" value="InterPro"/>
</dbReference>
<organism evidence="10 11">
    <name type="scientific">Anaerobiospirillum thomasii</name>
    <dbReference type="NCBI Taxonomy" id="179995"/>
    <lineage>
        <taxon>Bacteria</taxon>
        <taxon>Pseudomonadati</taxon>
        <taxon>Pseudomonadota</taxon>
        <taxon>Gammaproteobacteria</taxon>
        <taxon>Aeromonadales</taxon>
        <taxon>Succinivibrionaceae</taxon>
        <taxon>Anaerobiospirillum</taxon>
    </lineage>
</organism>
<evidence type="ECO:0000313" key="11">
    <source>
        <dbReference type="Proteomes" id="UP000250086"/>
    </source>
</evidence>
<keyword evidence="3 8" id="KW-0479">Metal-binding</keyword>
<feature type="binding site" evidence="9">
    <location>
        <begin position="192"/>
        <end position="194"/>
    </location>
    <ligand>
        <name>substrate</name>
    </ligand>
</feature>
<dbReference type="RefSeq" id="WP_113743124.1">
    <property type="nucleotide sequence ID" value="NZ_UAPU01000006.1"/>
</dbReference>
<dbReference type="Gene3D" id="3.40.190.90">
    <property type="match status" value="1"/>
</dbReference>
<feature type="binding site" evidence="8">
    <location>
        <position position="38"/>
    </location>
    <ligand>
        <name>Mn(2+)</name>
        <dbReference type="ChEBI" id="CHEBI:29035"/>
        <label>1</label>
    </ligand>
</feature>
<evidence type="ECO:0000256" key="2">
    <source>
        <dbReference type="ARBA" id="ARBA00008989"/>
    </source>
</evidence>
<evidence type="ECO:0000256" key="3">
    <source>
        <dbReference type="ARBA" id="ARBA00022723"/>
    </source>
</evidence>
<dbReference type="GO" id="GO:0030388">
    <property type="term" value="P:fructose 1,6-bisphosphate metabolic process"/>
    <property type="evidence" value="ECO:0007669"/>
    <property type="project" value="TreeGrafter"/>
</dbReference>
<name>A0A2X0VBN5_9GAMM</name>
<comment type="similarity">
    <text evidence="2 7">Belongs to the FBPase class 2 family.</text>
</comment>
<keyword evidence="5 8" id="KW-0464">Manganese</keyword>
<evidence type="ECO:0000256" key="8">
    <source>
        <dbReference type="PIRSR" id="PIRSR004532-1"/>
    </source>
</evidence>
<proteinExistence type="inferred from homology"/>
<comment type="catalytic activity">
    <reaction evidence="1">
        <text>beta-D-fructose 1,6-bisphosphate + H2O = beta-D-fructose 6-phosphate + phosphate</text>
        <dbReference type="Rhea" id="RHEA:11064"/>
        <dbReference type="ChEBI" id="CHEBI:15377"/>
        <dbReference type="ChEBI" id="CHEBI:32966"/>
        <dbReference type="ChEBI" id="CHEBI:43474"/>
        <dbReference type="ChEBI" id="CHEBI:57634"/>
        <dbReference type="EC" id="3.1.3.11"/>
    </reaction>
</comment>
<keyword evidence="11" id="KW-1185">Reference proteome</keyword>
<evidence type="ECO:0000256" key="1">
    <source>
        <dbReference type="ARBA" id="ARBA00001273"/>
    </source>
</evidence>
<feature type="binding site" evidence="9">
    <location>
        <begin position="93"/>
        <end position="95"/>
    </location>
    <ligand>
        <name>substrate</name>
    </ligand>
</feature>
<dbReference type="NCBIfam" id="TIGR00330">
    <property type="entry name" value="glpX"/>
    <property type="match status" value="1"/>
</dbReference>
<dbReference type="GO" id="GO:0042132">
    <property type="term" value="F:fructose 1,6-bisphosphate 1-phosphatase activity"/>
    <property type="evidence" value="ECO:0007669"/>
    <property type="project" value="UniProtKB-EC"/>
</dbReference>
<dbReference type="CDD" id="cd01516">
    <property type="entry name" value="FBPase_glpX"/>
    <property type="match status" value="1"/>
</dbReference>
<dbReference type="PIRSF" id="PIRSF004532">
    <property type="entry name" value="GlpX"/>
    <property type="match status" value="1"/>
</dbReference>
<dbReference type="OrthoDB" id="9779353at2"/>
<feature type="binding site" evidence="9">
    <location>
        <position position="125"/>
    </location>
    <ligand>
        <name>substrate</name>
    </ligand>
</feature>
<dbReference type="GO" id="GO:0006094">
    <property type="term" value="P:gluconeogenesis"/>
    <property type="evidence" value="ECO:0007669"/>
    <property type="project" value="InterPro"/>
</dbReference>
<evidence type="ECO:0000256" key="9">
    <source>
        <dbReference type="PIRSR" id="PIRSR004532-2"/>
    </source>
</evidence>
<keyword evidence="4 10" id="KW-0378">Hydrolase</keyword>
<comment type="cofactor">
    <cofactor evidence="8">
        <name>Mn(2+)</name>
        <dbReference type="ChEBI" id="CHEBI:29035"/>
    </cofactor>
</comment>
<keyword evidence="6 7" id="KW-0119">Carbohydrate metabolism</keyword>
<feature type="binding site" evidence="8">
    <location>
        <position position="90"/>
    </location>
    <ligand>
        <name>Mn(2+)</name>
        <dbReference type="ChEBI" id="CHEBI:29035"/>
        <label>2</label>
    </ligand>
</feature>
<feature type="binding site" evidence="9">
    <location>
        <begin position="170"/>
        <end position="172"/>
    </location>
    <ligand>
        <name>substrate</name>
    </ligand>
</feature>
<dbReference type="SUPFAM" id="SSF56655">
    <property type="entry name" value="Carbohydrate phosphatase"/>
    <property type="match status" value="1"/>
</dbReference>